<dbReference type="InterPro" id="IPR008145">
    <property type="entry name" value="GK/Ca_channel_bsu"/>
</dbReference>
<evidence type="ECO:0000256" key="4">
    <source>
        <dbReference type="ARBA" id="ARBA00022679"/>
    </source>
</evidence>
<feature type="domain" description="Guanylate kinase-like" evidence="10">
    <location>
        <begin position="7"/>
        <end position="184"/>
    </location>
</feature>
<name>A0A7C4EQH0_9BACT</name>
<dbReference type="InterPro" id="IPR017665">
    <property type="entry name" value="Guanylate_kinase"/>
</dbReference>
<dbReference type="Pfam" id="PF00625">
    <property type="entry name" value="Guanylate_kin"/>
    <property type="match status" value="1"/>
</dbReference>
<dbReference type="NCBIfam" id="TIGR03263">
    <property type="entry name" value="guanyl_kin"/>
    <property type="match status" value="1"/>
</dbReference>
<dbReference type="GO" id="GO:0004385">
    <property type="term" value="F:GMP kinase activity"/>
    <property type="evidence" value="ECO:0007669"/>
    <property type="project" value="UniProtKB-UniRule"/>
</dbReference>
<comment type="caution">
    <text evidence="11">The sequence shown here is derived from an EMBL/GenBank/DDBJ whole genome shotgun (WGS) entry which is preliminary data.</text>
</comment>
<evidence type="ECO:0000256" key="6">
    <source>
        <dbReference type="ARBA" id="ARBA00022777"/>
    </source>
</evidence>
<protein>
    <recommendedName>
        <fullName evidence="3 9">Guanylate kinase</fullName>
        <ecNumber evidence="2 9">2.7.4.8</ecNumber>
    </recommendedName>
    <alternativeName>
        <fullName evidence="8 9">GMP kinase</fullName>
    </alternativeName>
</protein>
<comment type="catalytic activity">
    <reaction evidence="9">
        <text>GMP + ATP = GDP + ADP</text>
        <dbReference type="Rhea" id="RHEA:20780"/>
        <dbReference type="ChEBI" id="CHEBI:30616"/>
        <dbReference type="ChEBI" id="CHEBI:58115"/>
        <dbReference type="ChEBI" id="CHEBI:58189"/>
        <dbReference type="ChEBI" id="CHEBI:456216"/>
        <dbReference type="EC" id="2.7.4.8"/>
    </reaction>
</comment>
<keyword evidence="7 9" id="KW-0067">ATP-binding</keyword>
<dbReference type="Gene3D" id="3.40.50.300">
    <property type="entry name" value="P-loop containing nucleotide triphosphate hydrolases"/>
    <property type="match status" value="1"/>
</dbReference>
<dbReference type="GO" id="GO:0005829">
    <property type="term" value="C:cytosol"/>
    <property type="evidence" value="ECO:0007669"/>
    <property type="project" value="TreeGrafter"/>
</dbReference>
<organism evidence="11">
    <name type="scientific">Thermodesulfovibrio aggregans</name>
    <dbReference type="NCBI Taxonomy" id="86166"/>
    <lineage>
        <taxon>Bacteria</taxon>
        <taxon>Pseudomonadati</taxon>
        <taxon>Nitrospirota</taxon>
        <taxon>Thermodesulfovibrionia</taxon>
        <taxon>Thermodesulfovibrionales</taxon>
        <taxon>Thermodesulfovibrionaceae</taxon>
        <taxon>Thermodesulfovibrio</taxon>
    </lineage>
</organism>
<dbReference type="FunFam" id="3.30.63.10:FF:000002">
    <property type="entry name" value="Guanylate kinase 1"/>
    <property type="match status" value="1"/>
</dbReference>
<proteinExistence type="inferred from homology"/>
<dbReference type="EC" id="2.7.4.8" evidence="2 9"/>
<dbReference type="GO" id="GO:0005524">
    <property type="term" value="F:ATP binding"/>
    <property type="evidence" value="ECO:0007669"/>
    <property type="project" value="UniProtKB-UniRule"/>
</dbReference>
<evidence type="ECO:0000259" key="10">
    <source>
        <dbReference type="PROSITE" id="PS50052"/>
    </source>
</evidence>
<dbReference type="PROSITE" id="PS00856">
    <property type="entry name" value="GUANYLATE_KINASE_1"/>
    <property type="match status" value="1"/>
</dbReference>
<reference evidence="11" key="1">
    <citation type="journal article" date="2020" name="mSystems">
        <title>Genome- and Community-Level Interaction Insights into Carbon Utilization and Element Cycling Functions of Hydrothermarchaeota in Hydrothermal Sediment.</title>
        <authorList>
            <person name="Zhou Z."/>
            <person name="Liu Y."/>
            <person name="Xu W."/>
            <person name="Pan J."/>
            <person name="Luo Z.H."/>
            <person name="Li M."/>
        </authorList>
    </citation>
    <scope>NUCLEOTIDE SEQUENCE [LARGE SCALE GENOMIC DNA]</scope>
    <source>
        <strain evidence="11">SpSt-788</strain>
    </source>
</reference>
<comment type="function">
    <text evidence="9">Essential for recycling GMP and indirectly, cGMP.</text>
</comment>
<evidence type="ECO:0000256" key="2">
    <source>
        <dbReference type="ARBA" id="ARBA00012961"/>
    </source>
</evidence>
<keyword evidence="6 9" id="KW-0418">Kinase</keyword>
<gene>
    <name evidence="9" type="primary">gmk</name>
    <name evidence="11" type="ORF">ENV75_06360</name>
</gene>
<accession>A0A7C4EQH0</accession>
<dbReference type="Gene3D" id="3.30.63.10">
    <property type="entry name" value="Guanylate Kinase phosphate binding domain"/>
    <property type="match status" value="1"/>
</dbReference>
<evidence type="ECO:0000256" key="9">
    <source>
        <dbReference type="HAMAP-Rule" id="MF_00328"/>
    </source>
</evidence>
<evidence type="ECO:0000256" key="1">
    <source>
        <dbReference type="ARBA" id="ARBA00005790"/>
    </source>
</evidence>
<dbReference type="InterPro" id="IPR027417">
    <property type="entry name" value="P-loop_NTPase"/>
</dbReference>
<dbReference type="InterPro" id="IPR008144">
    <property type="entry name" value="Guanylate_kin-like_dom"/>
</dbReference>
<dbReference type="AlphaFoldDB" id="A0A7C4EQH0"/>
<evidence type="ECO:0000256" key="3">
    <source>
        <dbReference type="ARBA" id="ARBA00016296"/>
    </source>
</evidence>
<evidence type="ECO:0000313" key="11">
    <source>
        <dbReference type="EMBL" id="HGH00050.1"/>
    </source>
</evidence>
<comment type="subcellular location">
    <subcellularLocation>
        <location evidence="9">Cytoplasm</location>
    </subcellularLocation>
</comment>
<dbReference type="SMART" id="SM00072">
    <property type="entry name" value="GuKc"/>
    <property type="match status" value="1"/>
</dbReference>
<dbReference type="CDD" id="cd00071">
    <property type="entry name" value="GMPK"/>
    <property type="match status" value="1"/>
</dbReference>
<evidence type="ECO:0000256" key="5">
    <source>
        <dbReference type="ARBA" id="ARBA00022741"/>
    </source>
</evidence>
<dbReference type="HAMAP" id="MF_00328">
    <property type="entry name" value="Guanylate_kinase"/>
    <property type="match status" value="1"/>
</dbReference>
<comment type="similarity">
    <text evidence="1 9">Belongs to the guanylate kinase family.</text>
</comment>
<dbReference type="EMBL" id="DTHO01000068">
    <property type="protein sequence ID" value="HGH00050.1"/>
    <property type="molecule type" value="Genomic_DNA"/>
</dbReference>
<sequence>MEIYKKGIIFVISAPSGAGKTTLCKRLLKKLPDLKMSVSHTTRPPRDGETHGVDYYFVDKKTFETMIANKEFVEWAEVYGNLYGTSKKVINDLMAEECDILLDIDTQGARNIKKLYPESVLIFILPPSLNELGRRLLGRDKDDEAVKKRLSKASEEIKQFMFYDYIVINDNIEEAVNDLLCIIYAERLKTSRIKQESIKKLFK</sequence>
<dbReference type="PANTHER" id="PTHR23117:SF13">
    <property type="entry name" value="GUANYLATE KINASE"/>
    <property type="match status" value="1"/>
</dbReference>
<dbReference type="PROSITE" id="PS50052">
    <property type="entry name" value="GUANYLATE_KINASE_2"/>
    <property type="match status" value="1"/>
</dbReference>
<evidence type="ECO:0000256" key="7">
    <source>
        <dbReference type="ARBA" id="ARBA00022840"/>
    </source>
</evidence>
<dbReference type="InterPro" id="IPR020590">
    <property type="entry name" value="Guanylate_kinase_CS"/>
</dbReference>
<dbReference type="PANTHER" id="PTHR23117">
    <property type="entry name" value="GUANYLATE KINASE-RELATED"/>
    <property type="match status" value="1"/>
</dbReference>
<keyword evidence="5 9" id="KW-0547">Nucleotide-binding</keyword>
<feature type="binding site" evidence="9">
    <location>
        <begin position="14"/>
        <end position="21"/>
    </location>
    <ligand>
        <name>ATP</name>
        <dbReference type="ChEBI" id="CHEBI:30616"/>
    </ligand>
</feature>
<keyword evidence="9" id="KW-0963">Cytoplasm</keyword>
<evidence type="ECO:0000256" key="8">
    <source>
        <dbReference type="ARBA" id="ARBA00030128"/>
    </source>
</evidence>
<keyword evidence="4 9" id="KW-0808">Transferase</keyword>
<dbReference type="SUPFAM" id="SSF52540">
    <property type="entry name" value="P-loop containing nucleoside triphosphate hydrolases"/>
    <property type="match status" value="1"/>
</dbReference>